<dbReference type="Pfam" id="PF25000">
    <property type="entry name" value="DUF7779"/>
    <property type="match status" value="1"/>
</dbReference>
<dbReference type="InterPro" id="IPR027417">
    <property type="entry name" value="P-loop_NTPase"/>
</dbReference>
<protein>
    <recommendedName>
        <fullName evidence="1">DUF7779 domain-containing protein</fullName>
    </recommendedName>
</protein>
<evidence type="ECO:0000313" key="3">
    <source>
        <dbReference type="Proteomes" id="UP001161017"/>
    </source>
</evidence>
<sequence>MPPGGKSMVNEKRVKLPFNFVPPRLHGQKSKYFQPREKELEEIRSTILPSQGRQGHQSHRGFLITGLGGTGKTELALQFVTEFEKQFHAVFFLIANSETRLSEQYSTIALDLGLVDSSDTTNQELCAETFRNWLGDPAKGAPETPEARTLVNWLLVFDNAEDPAVIRKFWPGAKSGSVLLTSRNPLLASPELSISGKMQLQGFSTVDGANFLRFRAQDEKPKDLRTEADAEAIVQWVQGLPLAIDQLGRIMRCEHLSVSKFREMYPTKSDLYGRLHKVDEDGESLATVWALNELYERQKDTLALLSLVAMLDPECIEDRTLKPRPTSLNADGSAMTLPQYTAYRERLADTSLIEVDQDTQEVSIPRVVQDVTRDMAVRHGFAASAFNDAVNRVAEQWPFLNRDYKTGSATNVERWEECHRTYRHIRHLMDVHAELTARAVSSLASTELIELLLEAAQYRMECGVSHEAIPLLDAAEKTYKLRGPHPLALDDEQVKTYRGRIGLAASSKNSVDLLHYAQLAWEIEMARHQKIGHATSILAVAYNDLAVAWACHSEWEKSIGLLKESRSIREKLPGFTRDMLFSPLYHLGLIFHHQGNHDEAERVLNEAIKDREEAFGLANVASLR</sequence>
<dbReference type="SUPFAM" id="SSF48452">
    <property type="entry name" value="TPR-like"/>
    <property type="match status" value="1"/>
</dbReference>
<dbReference type="Gene3D" id="3.40.50.300">
    <property type="entry name" value="P-loop containing nucleotide triphosphate hydrolases"/>
    <property type="match status" value="1"/>
</dbReference>
<dbReference type="Gene3D" id="1.25.40.10">
    <property type="entry name" value="Tetratricopeptide repeat domain"/>
    <property type="match status" value="1"/>
</dbReference>
<accession>A0AA43TUS4</accession>
<dbReference type="PANTHER" id="PTHR35205:SF1">
    <property type="entry name" value="ZU5 DOMAIN-CONTAINING PROTEIN"/>
    <property type="match status" value="1"/>
</dbReference>
<name>A0AA43TUS4_9LECA</name>
<organism evidence="2 3">
    <name type="scientific">Ramalina farinacea</name>
    <dbReference type="NCBI Taxonomy" id="258253"/>
    <lineage>
        <taxon>Eukaryota</taxon>
        <taxon>Fungi</taxon>
        <taxon>Dikarya</taxon>
        <taxon>Ascomycota</taxon>
        <taxon>Pezizomycotina</taxon>
        <taxon>Lecanoromycetes</taxon>
        <taxon>OSLEUM clade</taxon>
        <taxon>Lecanoromycetidae</taxon>
        <taxon>Lecanorales</taxon>
        <taxon>Lecanorineae</taxon>
        <taxon>Ramalinaceae</taxon>
        <taxon>Ramalina</taxon>
    </lineage>
</organism>
<comment type="caution">
    <text evidence="2">The sequence shown here is derived from an EMBL/GenBank/DDBJ whole genome shotgun (WGS) entry which is preliminary data.</text>
</comment>
<dbReference type="EMBL" id="JAPUFD010000007">
    <property type="protein sequence ID" value="MDI1488594.1"/>
    <property type="molecule type" value="Genomic_DNA"/>
</dbReference>
<dbReference type="GO" id="GO:0043531">
    <property type="term" value="F:ADP binding"/>
    <property type="evidence" value="ECO:0007669"/>
    <property type="project" value="InterPro"/>
</dbReference>
<evidence type="ECO:0000313" key="2">
    <source>
        <dbReference type="EMBL" id="MDI1488594.1"/>
    </source>
</evidence>
<dbReference type="PANTHER" id="PTHR35205">
    <property type="entry name" value="NB-ARC AND TPR DOMAIN PROTEIN"/>
    <property type="match status" value="1"/>
</dbReference>
<keyword evidence="3" id="KW-1185">Reference proteome</keyword>
<proteinExistence type="predicted"/>
<dbReference type="AlphaFoldDB" id="A0AA43TUS4"/>
<evidence type="ECO:0000259" key="1">
    <source>
        <dbReference type="Pfam" id="PF25000"/>
    </source>
</evidence>
<feature type="domain" description="DUF7779" evidence="1">
    <location>
        <begin position="298"/>
        <end position="374"/>
    </location>
</feature>
<dbReference type="Proteomes" id="UP001161017">
    <property type="component" value="Unassembled WGS sequence"/>
</dbReference>
<dbReference type="InterPro" id="IPR011990">
    <property type="entry name" value="TPR-like_helical_dom_sf"/>
</dbReference>
<gene>
    <name evidence="2" type="ORF">OHK93_007869</name>
</gene>
<reference evidence="2" key="1">
    <citation type="journal article" date="2023" name="Genome Biol. Evol.">
        <title>First Whole Genome Sequence and Flow Cytometry Genome Size Data for the Lichen-Forming Fungus Ramalina farinacea (Ascomycota).</title>
        <authorList>
            <person name="Llewellyn T."/>
            <person name="Mian S."/>
            <person name="Hill R."/>
            <person name="Leitch I.J."/>
            <person name="Gaya E."/>
        </authorList>
    </citation>
    <scope>NUCLEOTIDE SEQUENCE</scope>
    <source>
        <strain evidence="2">LIQ254RAFAR</strain>
    </source>
</reference>
<dbReference type="Pfam" id="PF13374">
    <property type="entry name" value="TPR_10"/>
    <property type="match status" value="1"/>
</dbReference>
<dbReference type="InterPro" id="IPR056681">
    <property type="entry name" value="DUF7779"/>
</dbReference>
<dbReference type="SUPFAM" id="SSF52540">
    <property type="entry name" value="P-loop containing nucleoside triphosphate hydrolases"/>
    <property type="match status" value="1"/>
</dbReference>